<accession>A0A3P7LY69</accession>
<evidence type="ECO:0000256" key="1">
    <source>
        <dbReference type="SAM" id="MobiDB-lite"/>
    </source>
</evidence>
<dbReference type="EMBL" id="UYRU01050697">
    <property type="protein sequence ID" value="VDN11101.1"/>
    <property type="molecule type" value="Genomic_DNA"/>
</dbReference>
<gene>
    <name evidence="2" type="ORF">DILT_LOCUS6932</name>
</gene>
<proteinExistence type="predicted"/>
<dbReference type="AlphaFoldDB" id="A0A3P7LY69"/>
<evidence type="ECO:0000313" key="3">
    <source>
        <dbReference type="Proteomes" id="UP000281553"/>
    </source>
</evidence>
<name>A0A3P7LY69_DIBLA</name>
<feature type="region of interest" description="Disordered" evidence="1">
    <location>
        <begin position="70"/>
        <end position="91"/>
    </location>
</feature>
<organism evidence="2 3">
    <name type="scientific">Dibothriocephalus latus</name>
    <name type="common">Fish tapeworm</name>
    <name type="synonym">Diphyllobothrium latum</name>
    <dbReference type="NCBI Taxonomy" id="60516"/>
    <lineage>
        <taxon>Eukaryota</taxon>
        <taxon>Metazoa</taxon>
        <taxon>Spiralia</taxon>
        <taxon>Lophotrochozoa</taxon>
        <taxon>Platyhelminthes</taxon>
        <taxon>Cestoda</taxon>
        <taxon>Eucestoda</taxon>
        <taxon>Diphyllobothriidea</taxon>
        <taxon>Diphyllobothriidae</taxon>
        <taxon>Dibothriocephalus</taxon>
    </lineage>
</organism>
<protein>
    <submittedName>
        <fullName evidence="2">Uncharacterized protein</fullName>
    </submittedName>
</protein>
<keyword evidence="3" id="KW-1185">Reference proteome</keyword>
<evidence type="ECO:0000313" key="2">
    <source>
        <dbReference type="EMBL" id="VDN11101.1"/>
    </source>
</evidence>
<reference evidence="2 3" key="1">
    <citation type="submission" date="2018-11" db="EMBL/GenBank/DDBJ databases">
        <authorList>
            <consortium name="Pathogen Informatics"/>
        </authorList>
    </citation>
    <scope>NUCLEOTIDE SEQUENCE [LARGE SCALE GENOMIC DNA]</scope>
</reference>
<sequence>MILFRKLEDRGFAESLASVVAAWMMLEVVALKMVRSFLRNLPALPSLREEITRDGLMLLGLPPPPPLPEDVEDEVEGGFLPSAPSSSREMTGDSSFLRLFNIGARWSAGVSGARLVVLVVVVEDGTKNARKQSNELRCAEGR</sequence>
<dbReference type="Proteomes" id="UP000281553">
    <property type="component" value="Unassembled WGS sequence"/>
</dbReference>